<evidence type="ECO:0000259" key="2">
    <source>
        <dbReference type="PROSITE" id="PS00028"/>
    </source>
</evidence>
<organism evidence="3">
    <name type="scientific">viral metagenome</name>
    <dbReference type="NCBI Taxonomy" id="1070528"/>
    <lineage>
        <taxon>unclassified sequences</taxon>
        <taxon>metagenomes</taxon>
        <taxon>organismal metagenomes</taxon>
    </lineage>
</organism>
<sequence>MLHEKTPKTLKNAKIFECISCDFKCTKQSDYNRHLLTRKHINATSATINATQKNSKTYICNCNKIFKHHSSYYRHKKTCSYVPKLEPEPELKHEPEPEPEPEPELKHEEEPQIVFGKHELINIVSQVIDEKNKNTKQQPTIVNNYITNTNNTTNNFNLNMFLNDQCKNAMNITDFIDSINVTIEDMDYLGRAGYVEAVSKVIVNSLNQLDITERPIHCTDAKRNSLYLKDNDEWNKETADMPNMKKVIKDITIKNTRKMSDWIKKNPSYKMVQSPNHKQYLTVTTEAFGPYEAEDADKKYKSIINKVSSATRIDKQSHLGAIND</sequence>
<dbReference type="PROSITE" id="PS00028">
    <property type="entry name" value="ZINC_FINGER_C2H2_1"/>
    <property type="match status" value="1"/>
</dbReference>
<dbReference type="InterPro" id="IPR013087">
    <property type="entry name" value="Znf_C2H2_type"/>
</dbReference>
<feature type="domain" description="C2H2-type" evidence="2">
    <location>
        <begin position="18"/>
        <end position="40"/>
    </location>
</feature>
<proteinExistence type="predicted"/>
<accession>A0A6C0IKN1</accession>
<evidence type="ECO:0000256" key="1">
    <source>
        <dbReference type="SAM" id="MobiDB-lite"/>
    </source>
</evidence>
<feature type="region of interest" description="Disordered" evidence="1">
    <location>
        <begin position="87"/>
        <end position="108"/>
    </location>
</feature>
<dbReference type="EMBL" id="MN740207">
    <property type="protein sequence ID" value="QHT93379.1"/>
    <property type="molecule type" value="Genomic_DNA"/>
</dbReference>
<evidence type="ECO:0000313" key="3">
    <source>
        <dbReference type="EMBL" id="QHT93379.1"/>
    </source>
</evidence>
<feature type="compositionally biased region" description="Basic and acidic residues" evidence="1">
    <location>
        <begin position="87"/>
        <end position="96"/>
    </location>
</feature>
<reference evidence="3" key="1">
    <citation type="journal article" date="2020" name="Nature">
        <title>Giant virus diversity and host interactions through global metagenomics.</title>
        <authorList>
            <person name="Schulz F."/>
            <person name="Roux S."/>
            <person name="Paez-Espino D."/>
            <person name="Jungbluth S."/>
            <person name="Walsh D.A."/>
            <person name="Denef V.J."/>
            <person name="McMahon K.D."/>
            <person name="Konstantinidis K.T."/>
            <person name="Eloe-Fadrosh E.A."/>
            <person name="Kyrpides N.C."/>
            <person name="Woyke T."/>
        </authorList>
    </citation>
    <scope>NUCLEOTIDE SEQUENCE</scope>
    <source>
        <strain evidence="3">GVMAG-M-3300024252-29</strain>
    </source>
</reference>
<dbReference type="AlphaFoldDB" id="A0A6C0IKN1"/>
<protein>
    <recommendedName>
        <fullName evidence="2">C2H2-type domain-containing protein</fullName>
    </recommendedName>
</protein>
<name>A0A6C0IKN1_9ZZZZ</name>